<protein>
    <recommendedName>
        <fullName evidence="10">Diadenylate cyclase</fullName>
        <shortName evidence="10">DAC</shortName>
        <ecNumber evidence="10">2.7.7.85</ecNumber>
    </recommendedName>
    <alternativeName>
        <fullName evidence="10">Cyclic-di-AMP synthase</fullName>
        <shortName evidence="10">c-di-AMP synthase</shortName>
    </alternativeName>
</protein>
<comment type="caution">
    <text evidence="12">The sequence shown here is derived from an EMBL/GenBank/DDBJ whole genome shotgun (WGS) entry which is preliminary data.</text>
</comment>
<name>A0A6N7UXQ8_9FIRM</name>
<dbReference type="GO" id="GO:0006171">
    <property type="term" value="P:cAMP biosynthetic process"/>
    <property type="evidence" value="ECO:0007669"/>
    <property type="project" value="InterPro"/>
</dbReference>
<dbReference type="PIRSF" id="PIRSF004793">
    <property type="entry name" value="UCP004793"/>
    <property type="match status" value="1"/>
</dbReference>
<sequence length="300" mass="33420">MEQRILGFITKYIAGAFYIPRIQVMDVVEVLILTFLIYRVILWIKNTKAWMLLKGILVLAAFILVAAIFRMNTILYLAKNSVTVMATAAIIVFQPELRRALEKLGERKLLASVLPFEPGKEKVRFSGSTRENIVEAAFAMGKAKTGALIVVEREIQLTEYAATGIHMDCLLSSQVLLNIFEHNTPLHDGAIIVRGNRIVSATCYLPLSNNMGISKELGTRHRAAIGMSEVSDALVIVVSEETGAVSVAQGGSIFWGITEEELRSRLVLAQEKKESRSAVSGWKVAEWWKGRRKDEKKTDK</sequence>
<feature type="transmembrane region" description="Helical" evidence="10">
    <location>
        <begin position="50"/>
        <end position="68"/>
    </location>
</feature>
<feature type="transmembrane region" description="Helical" evidence="10">
    <location>
        <begin position="12"/>
        <end position="38"/>
    </location>
</feature>
<dbReference type="FunFam" id="3.40.1700.10:FF:000002">
    <property type="entry name" value="Diadenylate cyclase"/>
    <property type="match status" value="1"/>
</dbReference>
<comment type="function">
    <text evidence="10">Catalyzes the condensation of 2 ATP molecules into cyclic di-AMP (c-di-AMP), a second messenger used to regulate differing processes in different bacteria.</text>
</comment>
<dbReference type="GO" id="GO:0005524">
    <property type="term" value="F:ATP binding"/>
    <property type="evidence" value="ECO:0007669"/>
    <property type="project" value="UniProtKB-UniRule"/>
</dbReference>
<keyword evidence="9 10" id="KW-0472">Membrane</keyword>
<dbReference type="SUPFAM" id="SSF143597">
    <property type="entry name" value="YojJ-like"/>
    <property type="match status" value="1"/>
</dbReference>
<dbReference type="InterPro" id="IPR014046">
    <property type="entry name" value="C-di-AMP_synthase"/>
</dbReference>
<dbReference type="Pfam" id="PF19293">
    <property type="entry name" value="CdaA_N"/>
    <property type="match status" value="1"/>
</dbReference>
<evidence type="ECO:0000256" key="6">
    <source>
        <dbReference type="ARBA" id="ARBA00022741"/>
    </source>
</evidence>
<evidence type="ECO:0000256" key="2">
    <source>
        <dbReference type="ARBA" id="ARBA00022475"/>
    </source>
</evidence>
<evidence type="ECO:0000313" key="13">
    <source>
        <dbReference type="Proteomes" id="UP000434409"/>
    </source>
</evidence>
<accession>A0A6N7UXQ8</accession>
<dbReference type="GO" id="GO:0004016">
    <property type="term" value="F:adenylate cyclase activity"/>
    <property type="evidence" value="ECO:0007669"/>
    <property type="project" value="UniProtKB-UniRule"/>
</dbReference>
<keyword evidence="5 10" id="KW-0548">Nucleotidyltransferase</keyword>
<evidence type="ECO:0000256" key="1">
    <source>
        <dbReference type="ARBA" id="ARBA00000877"/>
    </source>
</evidence>
<evidence type="ECO:0000256" key="3">
    <source>
        <dbReference type="ARBA" id="ARBA00022679"/>
    </source>
</evidence>
<dbReference type="PANTHER" id="PTHR34185">
    <property type="entry name" value="DIADENYLATE CYCLASE"/>
    <property type="match status" value="1"/>
</dbReference>
<dbReference type="AlphaFoldDB" id="A0A6N7UXQ8"/>
<dbReference type="PROSITE" id="PS51794">
    <property type="entry name" value="DAC"/>
    <property type="match status" value="1"/>
</dbReference>
<organism evidence="12 13">
    <name type="scientific">Suipraeoptans intestinalis</name>
    <dbReference type="NCBI Taxonomy" id="2606628"/>
    <lineage>
        <taxon>Bacteria</taxon>
        <taxon>Bacillati</taxon>
        <taxon>Bacillota</taxon>
        <taxon>Clostridia</taxon>
        <taxon>Lachnospirales</taxon>
        <taxon>Lachnospiraceae</taxon>
        <taxon>Suipraeoptans</taxon>
    </lineage>
</organism>
<feature type="domain" description="DAC" evidence="11">
    <location>
        <begin position="94"/>
        <end position="259"/>
    </location>
</feature>
<dbReference type="EMBL" id="VULY01000018">
    <property type="protein sequence ID" value="MSR93115.1"/>
    <property type="molecule type" value="Genomic_DNA"/>
</dbReference>
<dbReference type="InterPro" id="IPR050338">
    <property type="entry name" value="DisA"/>
</dbReference>
<comment type="catalytic activity">
    <reaction evidence="1 10">
        <text>2 ATP = 3',3'-c-di-AMP + 2 diphosphate</text>
        <dbReference type="Rhea" id="RHEA:35655"/>
        <dbReference type="ChEBI" id="CHEBI:30616"/>
        <dbReference type="ChEBI" id="CHEBI:33019"/>
        <dbReference type="ChEBI" id="CHEBI:71500"/>
        <dbReference type="EC" id="2.7.7.85"/>
    </reaction>
</comment>
<dbReference type="HAMAP" id="MF_01499">
    <property type="entry name" value="DacA"/>
    <property type="match status" value="1"/>
</dbReference>
<keyword evidence="13" id="KW-1185">Reference proteome</keyword>
<reference evidence="12 13" key="1">
    <citation type="submission" date="2019-08" db="EMBL/GenBank/DDBJ databases">
        <title>In-depth cultivation of the pig gut microbiome towards novel bacterial diversity and tailored functional studies.</title>
        <authorList>
            <person name="Wylensek D."/>
            <person name="Hitch T.C.A."/>
            <person name="Clavel T."/>
        </authorList>
    </citation>
    <scope>NUCLEOTIDE SEQUENCE [LARGE SCALE GENOMIC DNA]</scope>
    <source>
        <strain evidence="12 13">68-1-5</strain>
    </source>
</reference>
<dbReference type="Proteomes" id="UP000434409">
    <property type="component" value="Unassembled WGS sequence"/>
</dbReference>
<keyword evidence="3 10" id="KW-0808">Transferase</keyword>
<keyword evidence="4 10" id="KW-0812">Transmembrane</keyword>
<evidence type="ECO:0000256" key="4">
    <source>
        <dbReference type="ARBA" id="ARBA00022692"/>
    </source>
</evidence>
<dbReference type="RefSeq" id="WP_154475871.1">
    <property type="nucleotide sequence ID" value="NZ_JAQYBV010000061.1"/>
</dbReference>
<dbReference type="Pfam" id="PF02457">
    <property type="entry name" value="DAC"/>
    <property type="match status" value="1"/>
</dbReference>
<proteinExistence type="inferred from homology"/>
<dbReference type="GO" id="GO:0106408">
    <property type="term" value="F:diadenylate cyclase activity"/>
    <property type="evidence" value="ECO:0007669"/>
    <property type="project" value="UniProtKB-EC"/>
</dbReference>
<comment type="subunit">
    <text evidence="10">Probably a homodimer.</text>
</comment>
<keyword evidence="2 10" id="KW-1003">Cell membrane</keyword>
<evidence type="ECO:0000256" key="5">
    <source>
        <dbReference type="ARBA" id="ARBA00022695"/>
    </source>
</evidence>
<dbReference type="InterPro" id="IPR034701">
    <property type="entry name" value="CdaA"/>
</dbReference>
<comment type="caution">
    <text evidence="10">Lacks conserved residue(s) required for the propagation of feature annotation.</text>
</comment>
<dbReference type="NCBIfam" id="TIGR00159">
    <property type="entry name" value="diadenylate cyclase CdaA"/>
    <property type="match status" value="1"/>
</dbReference>
<keyword evidence="6 10" id="KW-0547">Nucleotide-binding</keyword>
<evidence type="ECO:0000259" key="11">
    <source>
        <dbReference type="PROSITE" id="PS51794"/>
    </source>
</evidence>
<dbReference type="EC" id="2.7.7.85" evidence="10"/>
<gene>
    <name evidence="10" type="primary">dacA</name>
    <name evidence="12" type="ORF">FYJ34_02160</name>
</gene>
<evidence type="ECO:0000256" key="9">
    <source>
        <dbReference type="ARBA" id="ARBA00023136"/>
    </source>
</evidence>
<evidence type="ECO:0000313" key="12">
    <source>
        <dbReference type="EMBL" id="MSR93115.1"/>
    </source>
</evidence>
<dbReference type="PANTHER" id="PTHR34185:SF1">
    <property type="entry name" value="DIADENYLATE CYCLASE"/>
    <property type="match status" value="1"/>
</dbReference>
<keyword evidence="8 10" id="KW-1133">Transmembrane helix</keyword>
<keyword evidence="7 10" id="KW-0067">ATP-binding</keyword>
<evidence type="ECO:0000256" key="10">
    <source>
        <dbReference type="HAMAP-Rule" id="MF_01499"/>
    </source>
</evidence>
<dbReference type="InterPro" id="IPR036888">
    <property type="entry name" value="DNA_integrity_DisA_N_sf"/>
</dbReference>
<evidence type="ECO:0000256" key="8">
    <source>
        <dbReference type="ARBA" id="ARBA00022989"/>
    </source>
</evidence>
<dbReference type="InterPro" id="IPR003390">
    <property type="entry name" value="DNA_integrity_scan_DisA_N"/>
</dbReference>
<dbReference type="Gene3D" id="3.40.1700.10">
    <property type="entry name" value="DNA integrity scanning protein, DisA, N-terminal domain"/>
    <property type="match status" value="1"/>
</dbReference>
<comment type="similarity">
    <text evidence="10">Belongs to the adenylate cyclase family. DacA/CdaA subfamily.</text>
</comment>
<dbReference type="InterPro" id="IPR045585">
    <property type="entry name" value="CdaA_N"/>
</dbReference>
<evidence type="ECO:0000256" key="7">
    <source>
        <dbReference type="ARBA" id="ARBA00022840"/>
    </source>
</evidence>